<feature type="compositionally biased region" description="Basic and acidic residues" evidence="1">
    <location>
        <begin position="41"/>
        <end position="54"/>
    </location>
</feature>
<dbReference type="AlphaFoldDB" id="A0A1N6GTU8"/>
<gene>
    <name evidence="3" type="ORF">SAMN05443544_2860</name>
</gene>
<dbReference type="EMBL" id="FSRJ01000003">
    <property type="protein sequence ID" value="SIO10857.1"/>
    <property type="molecule type" value="Genomic_DNA"/>
</dbReference>
<feature type="chain" id="PRO_5038441610" description="Lipoprotein" evidence="2">
    <location>
        <begin position="24"/>
        <end position="159"/>
    </location>
</feature>
<evidence type="ECO:0008006" key="5">
    <source>
        <dbReference type="Google" id="ProtNLM"/>
    </source>
</evidence>
<keyword evidence="2" id="KW-0732">Signal</keyword>
<sequence length="159" mass="15881">MTSPRLIAAGSLAVLALLFTGCAATGTAADADTKGASAESAKPEPKAEAGQTKDEACEIVKTSMEELTGLTTVDMSDAAAALAAFETVKVSLTEASGKISNEEVSVVATGAADAVTAYSELITAITTDPASVDMTKISEQAATLQKSMTDLVGVCSSIG</sequence>
<dbReference type="RefSeq" id="WP_074260936.1">
    <property type="nucleotide sequence ID" value="NZ_FSRJ01000003.1"/>
</dbReference>
<proteinExistence type="predicted"/>
<evidence type="ECO:0000313" key="3">
    <source>
        <dbReference type="EMBL" id="SIO10857.1"/>
    </source>
</evidence>
<evidence type="ECO:0000256" key="2">
    <source>
        <dbReference type="SAM" id="SignalP"/>
    </source>
</evidence>
<evidence type="ECO:0000256" key="1">
    <source>
        <dbReference type="SAM" id="MobiDB-lite"/>
    </source>
</evidence>
<name>A0A1N6GTU8_9MICO</name>
<feature type="compositionally biased region" description="Low complexity" evidence="1">
    <location>
        <begin position="30"/>
        <end position="40"/>
    </location>
</feature>
<protein>
    <recommendedName>
        <fullName evidence="5">Lipoprotein</fullName>
    </recommendedName>
</protein>
<dbReference type="OrthoDB" id="9949458at2"/>
<organism evidence="3 4">
    <name type="scientific">Agromyces cerinus subsp. cerinus</name>
    <dbReference type="NCBI Taxonomy" id="232089"/>
    <lineage>
        <taxon>Bacteria</taxon>
        <taxon>Bacillati</taxon>
        <taxon>Actinomycetota</taxon>
        <taxon>Actinomycetes</taxon>
        <taxon>Micrococcales</taxon>
        <taxon>Microbacteriaceae</taxon>
        <taxon>Agromyces</taxon>
    </lineage>
</organism>
<accession>A0A1N6GTU8</accession>
<feature type="signal peptide" evidence="2">
    <location>
        <begin position="1"/>
        <end position="23"/>
    </location>
</feature>
<dbReference type="PROSITE" id="PS51257">
    <property type="entry name" value="PROKAR_LIPOPROTEIN"/>
    <property type="match status" value="1"/>
</dbReference>
<evidence type="ECO:0000313" key="4">
    <source>
        <dbReference type="Proteomes" id="UP000184699"/>
    </source>
</evidence>
<dbReference type="Proteomes" id="UP000184699">
    <property type="component" value="Unassembled WGS sequence"/>
</dbReference>
<feature type="region of interest" description="Disordered" evidence="1">
    <location>
        <begin position="30"/>
        <end position="54"/>
    </location>
</feature>
<reference evidence="4" key="1">
    <citation type="submission" date="2016-11" db="EMBL/GenBank/DDBJ databases">
        <authorList>
            <person name="Varghese N."/>
            <person name="Submissions S."/>
        </authorList>
    </citation>
    <scope>NUCLEOTIDE SEQUENCE [LARGE SCALE GENOMIC DNA]</scope>
    <source>
        <strain evidence="4">DSM 8595</strain>
    </source>
</reference>
<keyword evidence="4" id="KW-1185">Reference proteome</keyword>